<dbReference type="EMBL" id="JAUHTC010000099">
    <property type="protein sequence ID" value="MDN4522366.1"/>
    <property type="molecule type" value="Genomic_DNA"/>
</dbReference>
<comment type="caution">
    <text evidence="1">The sequence shown here is derived from an EMBL/GenBank/DDBJ whole genome shotgun (WGS) entry which is preliminary data.</text>
</comment>
<proteinExistence type="predicted"/>
<dbReference type="RefSeq" id="WP_158022685.1">
    <property type="nucleotide sequence ID" value="NZ_JAUHTC010000099.1"/>
</dbReference>
<reference evidence="1" key="1">
    <citation type="submission" date="2023-07" db="EMBL/GenBank/DDBJ databases">
        <title>Degradation of tert-butanol by M. austroafricanum TBA100.</title>
        <authorList>
            <person name="Helbich S."/>
            <person name="Vainshtein Y."/>
        </authorList>
    </citation>
    <scope>NUCLEOTIDE SEQUENCE</scope>
    <source>
        <strain evidence="1">TBA100</strain>
    </source>
</reference>
<evidence type="ECO:0000313" key="1">
    <source>
        <dbReference type="EMBL" id="MDN4522366.1"/>
    </source>
</evidence>
<protein>
    <submittedName>
        <fullName evidence="1">Uncharacterized protein</fullName>
    </submittedName>
</protein>
<evidence type="ECO:0000313" key="2">
    <source>
        <dbReference type="Proteomes" id="UP001172687"/>
    </source>
</evidence>
<sequence length="53" mass="5672">MAIAGYITVAVYLPDREATLAVVVNSDASKAKFAELLASTITSIVTPEHVYFL</sequence>
<organism evidence="1 2">
    <name type="scientific">Mycolicibacterium austroafricanum</name>
    <name type="common">Mycobacterium austroafricanum</name>
    <dbReference type="NCBI Taxonomy" id="39687"/>
    <lineage>
        <taxon>Bacteria</taxon>
        <taxon>Bacillati</taxon>
        <taxon>Actinomycetota</taxon>
        <taxon>Actinomycetes</taxon>
        <taxon>Mycobacteriales</taxon>
        <taxon>Mycobacteriaceae</taxon>
        <taxon>Mycolicibacterium</taxon>
    </lineage>
</organism>
<accession>A0ABT8HNN2</accession>
<dbReference type="Proteomes" id="UP001172687">
    <property type="component" value="Unassembled WGS sequence"/>
</dbReference>
<gene>
    <name evidence="1" type="ORF">QYF68_31765</name>
</gene>
<name>A0ABT8HNN2_MYCAO</name>
<keyword evidence="2" id="KW-1185">Reference proteome</keyword>